<gene>
    <name evidence="2" type="ORF">DBV15_05903</name>
</gene>
<protein>
    <submittedName>
        <fullName evidence="2">Uncharacterized protein</fullName>
    </submittedName>
</protein>
<evidence type="ECO:0000313" key="2">
    <source>
        <dbReference type="EMBL" id="TGZ49186.1"/>
    </source>
</evidence>
<sequence>MRPNWFRAWLEKSTFAKLAEDHVRALPNFGIAVTISQENIGHTKNRRFDISLSHVNFDLESRQEKRLADTRAKKLHDNCIFHERDRKLSETPLMKQVAARATIHEGHARVVRYYGYALVASTAHSEAVHLYAESPNGGRSAPRARLGRRYLITDTVSAQRALQMARFHESRILNENLGQSDREGGIMAREDGPSRATVAESDTRRHENNRRGERTVRA</sequence>
<accession>A0A4S2KJ72</accession>
<organism evidence="2 3">
    <name type="scientific">Temnothorax longispinosus</name>
    <dbReference type="NCBI Taxonomy" id="300112"/>
    <lineage>
        <taxon>Eukaryota</taxon>
        <taxon>Metazoa</taxon>
        <taxon>Ecdysozoa</taxon>
        <taxon>Arthropoda</taxon>
        <taxon>Hexapoda</taxon>
        <taxon>Insecta</taxon>
        <taxon>Pterygota</taxon>
        <taxon>Neoptera</taxon>
        <taxon>Endopterygota</taxon>
        <taxon>Hymenoptera</taxon>
        <taxon>Apocrita</taxon>
        <taxon>Aculeata</taxon>
        <taxon>Formicoidea</taxon>
        <taxon>Formicidae</taxon>
        <taxon>Myrmicinae</taxon>
        <taxon>Temnothorax</taxon>
    </lineage>
</organism>
<keyword evidence="3" id="KW-1185">Reference proteome</keyword>
<proteinExistence type="predicted"/>
<feature type="region of interest" description="Disordered" evidence="1">
    <location>
        <begin position="176"/>
        <end position="218"/>
    </location>
</feature>
<dbReference type="EMBL" id="QBLH01002196">
    <property type="protein sequence ID" value="TGZ49186.1"/>
    <property type="molecule type" value="Genomic_DNA"/>
</dbReference>
<feature type="compositionally biased region" description="Basic and acidic residues" evidence="1">
    <location>
        <begin position="180"/>
        <end position="193"/>
    </location>
</feature>
<dbReference type="AlphaFoldDB" id="A0A4S2KJ72"/>
<feature type="compositionally biased region" description="Basic and acidic residues" evidence="1">
    <location>
        <begin position="201"/>
        <end position="218"/>
    </location>
</feature>
<comment type="caution">
    <text evidence="2">The sequence shown here is derived from an EMBL/GenBank/DDBJ whole genome shotgun (WGS) entry which is preliminary data.</text>
</comment>
<evidence type="ECO:0000256" key="1">
    <source>
        <dbReference type="SAM" id="MobiDB-lite"/>
    </source>
</evidence>
<name>A0A4S2KJ72_9HYME</name>
<dbReference type="Proteomes" id="UP000310200">
    <property type="component" value="Unassembled WGS sequence"/>
</dbReference>
<evidence type="ECO:0000313" key="3">
    <source>
        <dbReference type="Proteomes" id="UP000310200"/>
    </source>
</evidence>
<reference evidence="2 3" key="1">
    <citation type="journal article" date="2019" name="Philos. Trans. R. Soc. Lond., B, Biol. Sci.">
        <title>Ant behaviour and brain gene expression of defending hosts depend on the ecological success of the intruding social parasite.</title>
        <authorList>
            <person name="Kaur R."/>
            <person name="Stoldt M."/>
            <person name="Jongepier E."/>
            <person name="Feldmeyer B."/>
            <person name="Menzel F."/>
            <person name="Bornberg-Bauer E."/>
            <person name="Foitzik S."/>
        </authorList>
    </citation>
    <scope>NUCLEOTIDE SEQUENCE [LARGE SCALE GENOMIC DNA]</scope>
    <source>
        <tissue evidence="2">Whole body</tissue>
    </source>
</reference>